<sequence>MSMNRICLMGRIGRDLELKKTNSGVSVVSFPLAVDRNGKEGGTDWIDVVAWRGTAEVLCNYAGRGRLIGVEGHLQMRDWTDKNGNKRKSYEVQADSVYFADNRRLEGNDTTAPQYAAESAAGGFAEVSEDDGELPF</sequence>
<reference evidence="3" key="1">
    <citation type="journal article" date="2021" name="Proc. Natl. Acad. Sci. U.S.A.">
        <title>A Catalog of Tens of Thousands of Viruses from Human Metagenomes Reveals Hidden Associations with Chronic Diseases.</title>
        <authorList>
            <person name="Tisza M.J."/>
            <person name="Buck C.B."/>
        </authorList>
    </citation>
    <scope>NUCLEOTIDE SEQUENCE</scope>
    <source>
        <strain evidence="3">Ctss15</strain>
    </source>
</reference>
<dbReference type="CDD" id="cd04496">
    <property type="entry name" value="SSB_OBF"/>
    <property type="match status" value="1"/>
</dbReference>
<dbReference type="GO" id="GO:0003697">
    <property type="term" value="F:single-stranded DNA binding"/>
    <property type="evidence" value="ECO:0007669"/>
    <property type="project" value="InterPro"/>
</dbReference>
<organism evidence="3">
    <name type="scientific">Siphoviridae sp. ctss15</name>
    <dbReference type="NCBI Taxonomy" id="2825699"/>
    <lineage>
        <taxon>Viruses</taxon>
        <taxon>Duplodnaviria</taxon>
        <taxon>Heunggongvirae</taxon>
        <taxon>Uroviricota</taxon>
        <taxon>Caudoviricetes</taxon>
    </lineage>
</organism>
<keyword evidence="1 2" id="KW-0238">DNA-binding</keyword>
<evidence type="ECO:0000313" key="3">
    <source>
        <dbReference type="EMBL" id="DAF84716.1"/>
    </source>
</evidence>
<dbReference type="PANTHER" id="PTHR10302">
    <property type="entry name" value="SINGLE-STRANDED DNA-BINDING PROTEIN"/>
    <property type="match status" value="1"/>
</dbReference>
<dbReference type="Gene3D" id="2.40.50.140">
    <property type="entry name" value="Nucleic acid-binding proteins"/>
    <property type="match status" value="1"/>
</dbReference>
<dbReference type="InterPro" id="IPR012340">
    <property type="entry name" value="NA-bd_OB-fold"/>
</dbReference>
<dbReference type="PROSITE" id="PS50935">
    <property type="entry name" value="SSB"/>
    <property type="match status" value="1"/>
</dbReference>
<dbReference type="GO" id="GO:0006260">
    <property type="term" value="P:DNA replication"/>
    <property type="evidence" value="ECO:0007669"/>
    <property type="project" value="InterPro"/>
</dbReference>
<dbReference type="EMBL" id="BK015908">
    <property type="protein sequence ID" value="DAF84716.1"/>
    <property type="molecule type" value="Genomic_DNA"/>
</dbReference>
<dbReference type="SUPFAM" id="SSF50249">
    <property type="entry name" value="Nucleic acid-binding proteins"/>
    <property type="match status" value="1"/>
</dbReference>
<dbReference type="PIRSF" id="PIRSF002070">
    <property type="entry name" value="SSB"/>
    <property type="match status" value="1"/>
</dbReference>
<evidence type="ECO:0000256" key="1">
    <source>
        <dbReference type="ARBA" id="ARBA00023125"/>
    </source>
</evidence>
<dbReference type="NCBIfam" id="TIGR00621">
    <property type="entry name" value="ssb"/>
    <property type="match status" value="1"/>
</dbReference>
<dbReference type="Pfam" id="PF00436">
    <property type="entry name" value="SSB"/>
    <property type="match status" value="1"/>
</dbReference>
<dbReference type="PANTHER" id="PTHR10302:SF0">
    <property type="entry name" value="SINGLE-STRANDED DNA-BINDING PROTEIN, MITOCHONDRIAL"/>
    <property type="match status" value="1"/>
</dbReference>
<dbReference type="InterPro" id="IPR000424">
    <property type="entry name" value="Primosome_PriB/ssb"/>
</dbReference>
<name>A0A8S5TR83_9CAUD</name>
<evidence type="ECO:0000256" key="2">
    <source>
        <dbReference type="PIRNR" id="PIRNR002070"/>
    </source>
</evidence>
<protein>
    <recommendedName>
        <fullName evidence="2">Single-stranded DNA-binding protein</fullName>
    </recommendedName>
</protein>
<dbReference type="HAMAP" id="MF_00984">
    <property type="entry name" value="SSB"/>
    <property type="match status" value="1"/>
</dbReference>
<dbReference type="InterPro" id="IPR011344">
    <property type="entry name" value="ssDNA-bd"/>
</dbReference>
<proteinExistence type="inferred from homology"/>
<dbReference type="GO" id="GO:0009295">
    <property type="term" value="C:nucleoid"/>
    <property type="evidence" value="ECO:0007669"/>
    <property type="project" value="TreeGrafter"/>
</dbReference>
<accession>A0A8S5TR83</accession>